<dbReference type="SUPFAM" id="SSF54631">
    <property type="entry name" value="CBS-domain pair"/>
    <property type="match status" value="1"/>
</dbReference>
<reference evidence="4 5" key="1">
    <citation type="submission" date="2019-10" db="EMBL/GenBank/DDBJ databases">
        <title>Sequencing and Assembly of Multiple Reported Metal-Biooxidizing Members of the Extremely Thermoacidophilic Archaeal Family Sulfolobaceae.</title>
        <authorList>
            <person name="Counts J.A."/>
            <person name="Kelly R.M."/>
        </authorList>
    </citation>
    <scope>NUCLEOTIDE SEQUENCE [LARGE SCALE GENOMIC DNA]</scope>
    <source>
        <strain evidence="4 5">DSM 6482</strain>
    </source>
</reference>
<dbReference type="PANTHER" id="PTHR43080">
    <property type="entry name" value="CBS DOMAIN-CONTAINING PROTEIN CBSX3, MITOCHONDRIAL"/>
    <property type="match status" value="1"/>
</dbReference>
<evidence type="ECO:0000313" key="4">
    <source>
        <dbReference type="EMBL" id="MUN29413.1"/>
    </source>
</evidence>
<comment type="caution">
    <text evidence="4">The sequence shown here is derived from an EMBL/GenBank/DDBJ whole genome shotgun (WGS) entry which is preliminary data.</text>
</comment>
<dbReference type="AlphaFoldDB" id="A0A6A9QUB5"/>
<keyword evidence="5" id="KW-1185">Reference proteome</keyword>
<dbReference type="Proteomes" id="UP000470772">
    <property type="component" value="Unassembled WGS sequence"/>
</dbReference>
<dbReference type="Pfam" id="PF00571">
    <property type="entry name" value="CBS"/>
    <property type="match status" value="2"/>
</dbReference>
<dbReference type="InterPro" id="IPR000644">
    <property type="entry name" value="CBS_dom"/>
</dbReference>
<sequence>MDQRYISRKVIVVKPSDPLVEAAKSMSLLNISALAVVDEKGKLIGILTERDVTRAAADGDINSNVERYMTKEVIGIDLSSDIEEAAKTMMDKGIRHLPVTDKGKVVGIISIRDIGKAIMQI</sequence>
<dbReference type="SMART" id="SM00116">
    <property type="entry name" value="CBS"/>
    <property type="match status" value="2"/>
</dbReference>
<dbReference type="EMBL" id="WGGD01000005">
    <property type="protein sequence ID" value="MUN29413.1"/>
    <property type="molecule type" value="Genomic_DNA"/>
</dbReference>
<keyword evidence="1 2" id="KW-0129">CBS domain</keyword>
<dbReference type="CDD" id="cd09836">
    <property type="entry name" value="CBS_pair_arch"/>
    <property type="match status" value="1"/>
</dbReference>
<dbReference type="PANTHER" id="PTHR43080:SF2">
    <property type="entry name" value="CBS DOMAIN-CONTAINING PROTEIN"/>
    <property type="match status" value="1"/>
</dbReference>
<feature type="domain" description="CBS" evidence="3">
    <location>
        <begin position="69"/>
        <end position="121"/>
    </location>
</feature>
<organism evidence="4 5">
    <name type="scientific">Sulfuracidifex metallicus DSM 6482 = JCM 9184</name>
    <dbReference type="NCBI Taxonomy" id="523847"/>
    <lineage>
        <taxon>Archaea</taxon>
        <taxon>Thermoproteota</taxon>
        <taxon>Thermoprotei</taxon>
        <taxon>Sulfolobales</taxon>
        <taxon>Sulfolobaceae</taxon>
        <taxon>Sulfuracidifex</taxon>
    </lineage>
</organism>
<proteinExistence type="predicted"/>
<evidence type="ECO:0000256" key="2">
    <source>
        <dbReference type="PROSITE-ProRule" id="PRU00703"/>
    </source>
</evidence>
<evidence type="ECO:0000313" key="5">
    <source>
        <dbReference type="Proteomes" id="UP000470772"/>
    </source>
</evidence>
<evidence type="ECO:0000259" key="3">
    <source>
        <dbReference type="PROSITE" id="PS51371"/>
    </source>
</evidence>
<protein>
    <submittedName>
        <fullName evidence="4">CBS domain-containing protein</fullName>
    </submittedName>
</protein>
<dbReference type="InterPro" id="IPR051257">
    <property type="entry name" value="Diverse_CBS-Domain"/>
</dbReference>
<dbReference type="InterPro" id="IPR046342">
    <property type="entry name" value="CBS_dom_sf"/>
</dbReference>
<feature type="domain" description="CBS" evidence="3">
    <location>
        <begin position="6"/>
        <end position="63"/>
    </location>
</feature>
<evidence type="ECO:0000256" key="1">
    <source>
        <dbReference type="ARBA" id="ARBA00023122"/>
    </source>
</evidence>
<gene>
    <name evidence="4" type="ORF">GC250_08180</name>
</gene>
<accession>A0A6A9QUB5</accession>
<dbReference type="OrthoDB" id="8919at2157"/>
<name>A0A6A9QUB5_SULME</name>
<dbReference type="RefSeq" id="WP_054838408.1">
    <property type="nucleotide sequence ID" value="NZ_BBBY01000008.1"/>
</dbReference>
<dbReference type="PROSITE" id="PS51371">
    <property type="entry name" value="CBS"/>
    <property type="match status" value="2"/>
</dbReference>
<dbReference type="Gene3D" id="3.10.580.10">
    <property type="entry name" value="CBS-domain"/>
    <property type="match status" value="1"/>
</dbReference>